<comment type="subunit">
    <text evidence="3">The complex is composed of two ATP-binding proteins (HrtA), two transmembrane proteins (HrtB) and a solute-binding protein.</text>
</comment>
<evidence type="ECO:0000256" key="9">
    <source>
        <dbReference type="ARBA" id="ARBA00023136"/>
    </source>
</evidence>
<dbReference type="Proteomes" id="UP000304148">
    <property type="component" value="Chromosome"/>
</dbReference>
<evidence type="ECO:0000256" key="6">
    <source>
        <dbReference type="ARBA" id="ARBA00022475"/>
    </source>
</evidence>
<evidence type="ECO:0000256" key="5">
    <source>
        <dbReference type="ARBA" id="ARBA00022448"/>
    </source>
</evidence>
<dbReference type="EMBL" id="LS992241">
    <property type="protein sequence ID" value="SYX86431.1"/>
    <property type="molecule type" value="Genomic_DNA"/>
</dbReference>
<comment type="similarity">
    <text evidence="2">Belongs to the ABC-4 integral membrane protein family. HrtB subfamily.</text>
</comment>
<dbReference type="Pfam" id="PF12704">
    <property type="entry name" value="MacB_PCD"/>
    <property type="match status" value="1"/>
</dbReference>
<evidence type="ECO:0000256" key="1">
    <source>
        <dbReference type="ARBA" id="ARBA00004651"/>
    </source>
</evidence>
<keyword evidence="8 11" id="KW-1133">Transmembrane helix</keyword>
<evidence type="ECO:0000256" key="7">
    <source>
        <dbReference type="ARBA" id="ARBA00022692"/>
    </source>
</evidence>
<evidence type="ECO:0000313" key="14">
    <source>
        <dbReference type="EMBL" id="SYX86431.1"/>
    </source>
</evidence>
<dbReference type="PANTHER" id="PTHR43738">
    <property type="entry name" value="ABC TRANSPORTER, MEMBRANE PROTEIN"/>
    <property type="match status" value="1"/>
</dbReference>
<dbReference type="InterPro" id="IPR025857">
    <property type="entry name" value="MacB_PCD"/>
</dbReference>
<dbReference type="GO" id="GO:0005886">
    <property type="term" value="C:plasma membrane"/>
    <property type="evidence" value="ECO:0007669"/>
    <property type="project" value="UniProtKB-SubCell"/>
</dbReference>
<protein>
    <recommendedName>
        <fullName evidence="4">Putative hemin transport system permease protein HrtB</fullName>
    </recommendedName>
</protein>
<gene>
    <name evidence="14" type="ORF">PBLR_14857</name>
</gene>
<evidence type="ECO:0000256" key="2">
    <source>
        <dbReference type="ARBA" id="ARBA00008697"/>
    </source>
</evidence>
<reference evidence="15" key="1">
    <citation type="submission" date="2018-08" db="EMBL/GenBank/DDBJ databases">
        <authorList>
            <person name="Chevrot R."/>
        </authorList>
    </citation>
    <scope>NUCLEOTIDE SEQUENCE [LARGE SCALE GENOMIC DNA]</scope>
</reference>
<feature type="domain" description="MacB-like periplasmic core" evidence="13">
    <location>
        <begin position="21"/>
        <end position="194"/>
    </location>
</feature>
<evidence type="ECO:0000256" key="4">
    <source>
        <dbReference type="ARBA" id="ARBA00016962"/>
    </source>
</evidence>
<sequence length="366" mass="39034">MFLAIREMKHAKSRFMLIGLIMVLVACLTFIVSGLANGLSAATTSAIKEMNADYLVFQADSDNKLNRSSLKEEKLDEIRAQEGVTAAAPLIQTMLTVASDQADKKVDVALFAIEHNSILMPKVTEGKSLSGSGNHEVVVDASLKAKGVKLGDTLRIKDTDAVLKVVGFAEHQSISHMPVVFMDMGGLKSLMVSLDQRMPHLNAVAVTGDEAIKQTLTGKVEGIQLATKQEALKGIPGYKEEQSSLSMMLSFLVVIAAFVQAVFFYVITLQKTNQFGVLKAIGASTSYLATNLIGQVALLAIVSVALSIGLTFGMTSMFPDTMPFELGVGVLAPYSALLIGVSIVGALLSLRRIAKVDAIEAIGRVE</sequence>
<keyword evidence="7 11" id="KW-0812">Transmembrane</keyword>
<evidence type="ECO:0000256" key="8">
    <source>
        <dbReference type="ARBA" id="ARBA00022989"/>
    </source>
</evidence>
<evidence type="ECO:0000313" key="15">
    <source>
        <dbReference type="Proteomes" id="UP000304148"/>
    </source>
</evidence>
<comment type="function">
    <text evidence="10">Part of the ABC transporter complex hrt involved in hemin import. Responsible for the translocation of the substrate across the membrane.</text>
</comment>
<evidence type="ECO:0000259" key="13">
    <source>
        <dbReference type="Pfam" id="PF12704"/>
    </source>
</evidence>
<organism evidence="14 15">
    <name type="scientific">Paenibacillus alvei</name>
    <name type="common">Bacillus alvei</name>
    <dbReference type="NCBI Taxonomy" id="44250"/>
    <lineage>
        <taxon>Bacteria</taxon>
        <taxon>Bacillati</taxon>
        <taxon>Bacillota</taxon>
        <taxon>Bacilli</taxon>
        <taxon>Bacillales</taxon>
        <taxon>Paenibacillaceae</taxon>
        <taxon>Paenibacillus</taxon>
    </lineage>
</organism>
<dbReference type="InterPro" id="IPR003838">
    <property type="entry name" value="ABC3_permease_C"/>
</dbReference>
<evidence type="ECO:0000256" key="3">
    <source>
        <dbReference type="ARBA" id="ARBA00011131"/>
    </source>
</evidence>
<feature type="transmembrane region" description="Helical" evidence="11">
    <location>
        <begin position="330"/>
        <end position="350"/>
    </location>
</feature>
<dbReference type="PANTHER" id="PTHR43738:SF1">
    <property type="entry name" value="HEMIN TRANSPORT SYSTEM PERMEASE PROTEIN HRTB-RELATED"/>
    <property type="match status" value="1"/>
</dbReference>
<dbReference type="RefSeq" id="WP_138188369.1">
    <property type="nucleotide sequence ID" value="NZ_LS992241.1"/>
</dbReference>
<evidence type="ECO:0000256" key="11">
    <source>
        <dbReference type="SAM" id="Phobius"/>
    </source>
</evidence>
<name>A0A383RIC4_PAEAL</name>
<keyword evidence="5" id="KW-0813">Transport</keyword>
<feature type="domain" description="ABC3 transporter permease C-terminal" evidence="12">
    <location>
        <begin position="247"/>
        <end position="356"/>
    </location>
</feature>
<dbReference type="Pfam" id="PF02687">
    <property type="entry name" value="FtsX"/>
    <property type="match status" value="1"/>
</dbReference>
<keyword evidence="6" id="KW-1003">Cell membrane</keyword>
<dbReference type="AlphaFoldDB" id="A0A383RIC4"/>
<accession>A0A383RIC4</accession>
<evidence type="ECO:0000259" key="12">
    <source>
        <dbReference type="Pfam" id="PF02687"/>
    </source>
</evidence>
<evidence type="ECO:0000256" key="10">
    <source>
        <dbReference type="ARBA" id="ARBA00024973"/>
    </source>
</evidence>
<proteinExistence type="inferred from homology"/>
<dbReference type="InterPro" id="IPR051125">
    <property type="entry name" value="ABC-4/HrtB_transporter"/>
</dbReference>
<feature type="transmembrane region" description="Helical" evidence="11">
    <location>
        <begin position="288"/>
        <end position="310"/>
    </location>
</feature>
<keyword evidence="9 11" id="KW-0472">Membrane</keyword>
<feature type="transmembrane region" description="Helical" evidence="11">
    <location>
        <begin position="245"/>
        <end position="267"/>
    </location>
</feature>
<dbReference type="PROSITE" id="PS51257">
    <property type="entry name" value="PROKAR_LIPOPROTEIN"/>
    <property type="match status" value="1"/>
</dbReference>
<comment type="subcellular location">
    <subcellularLocation>
        <location evidence="1">Cell membrane</location>
        <topology evidence="1">Multi-pass membrane protein</topology>
    </subcellularLocation>
</comment>